<accession>A0ABY4GF40</accession>
<dbReference type="Proteomes" id="UP000830401">
    <property type="component" value="Plasmid unnamed5"/>
</dbReference>
<evidence type="ECO:0000313" key="2">
    <source>
        <dbReference type="Proteomes" id="UP000830401"/>
    </source>
</evidence>
<sequence length="203" mass="23079">MITWPVYDYQYGQQEHQQYLERRHTRAVDGAVITTGIGTLHCIRTSRVGEPERFKWYAKNPEGTATGAAWQWIMQAENDLRKWAGGGRANLPALVLLPGTRQLTDFVYVKTQEWLAQLTPHAGAKSLLLFTHTGFCEMHSNKAATHMTVKGDNTRFQFSLPPVLHFLRTLEAPCLTLEINPYHGSRIRAGRGQEVIFPLTFSR</sequence>
<name>A0ABY4GF40_9BACT</name>
<gene>
    <name evidence="1" type="ORF">MUN86_28340</name>
</gene>
<organism evidence="1 2">
    <name type="scientific">Hymenobacter volaticus</name>
    <dbReference type="NCBI Taxonomy" id="2932254"/>
    <lineage>
        <taxon>Bacteria</taxon>
        <taxon>Pseudomonadati</taxon>
        <taxon>Bacteroidota</taxon>
        <taxon>Cytophagia</taxon>
        <taxon>Cytophagales</taxon>
        <taxon>Hymenobacteraceae</taxon>
        <taxon>Hymenobacter</taxon>
    </lineage>
</organism>
<proteinExistence type="predicted"/>
<evidence type="ECO:0000313" key="1">
    <source>
        <dbReference type="EMBL" id="UOQ69552.1"/>
    </source>
</evidence>
<keyword evidence="1" id="KW-0614">Plasmid</keyword>
<protein>
    <submittedName>
        <fullName evidence="1">Uncharacterized protein</fullName>
    </submittedName>
</protein>
<dbReference type="RefSeq" id="WP_245127387.1">
    <property type="nucleotide sequence ID" value="NZ_CP095066.1"/>
</dbReference>
<geneLocation type="plasmid" evidence="1 2">
    <name>unnamed5</name>
</geneLocation>
<reference evidence="1" key="1">
    <citation type="submission" date="2022-04" db="EMBL/GenBank/DDBJ databases">
        <title>Hymenobacter sp. isolated from the air.</title>
        <authorList>
            <person name="Won M."/>
            <person name="Lee C.-M."/>
            <person name="Woen H.-Y."/>
            <person name="Kwon S.-W."/>
        </authorList>
    </citation>
    <scope>NUCLEOTIDE SEQUENCE</scope>
    <source>
        <strain evidence="1">5420S-77</strain>
        <plasmid evidence="1">unnamed5</plasmid>
    </source>
</reference>
<dbReference type="EMBL" id="CP095066">
    <property type="protein sequence ID" value="UOQ69552.1"/>
    <property type="molecule type" value="Genomic_DNA"/>
</dbReference>
<keyword evidence="2" id="KW-1185">Reference proteome</keyword>